<accession>A0A964W0L8</accession>
<proteinExistence type="predicted"/>
<keyword evidence="1" id="KW-1133">Transmembrane helix</keyword>
<sequence length="209" mass="24093">MQNRPDVSLLKNTYLETYRSIKSCLMHHNFSLLLSRKVESQVFDIVLTAQKQKVPTKKLECNKDLNKFCNNLIYEYNKGVSVVQQMIEGVFIYSLLMFFFSLLDVIVGKGVVVNTIAICSLIFTGYFISSIVLRRKKEYDPKLRSLLVLGLIFMPFMLMSFLKSKIEILTAVIPLTSSLLIVLITFIVAVISYYILIKKYDLFLFIKGK</sequence>
<evidence type="ECO:0000313" key="3">
    <source>
        <dbReference type="Proteomes" id="UP000656077"/>
    </source>
</evidence>
<comment type="caution">
    <text evidence="2">The sequence shown here is derived from an EMBL/GenBank/DDBJ whole genome shotgun (WGS) entry which is preliminary data.</text>
</comment>
<dbReference type="AlphaFoldDB" id="A0A964W0L8"/>
<feature type="transmembrane region" description="Helical" evidence="1">
    <location>
        <begin position="168"/>
        <end position="197"/>
    </location>
</feature>
<reference evidence="2" key="1">
    <citation type="submission" date="2019-12" db="EMBL/GenBank/DDBJ databases">
        <title>Microbes associate with the intestines of laboratory mice.</title>
        <authorList>
            <person name="Navarre W."/>
            <person name="Wong E."/>
        </authorList>
    </citation>
    <scope>NUCLEOTIDE SEQUENCE</scope>
    <source>
        <strain evidence="2">NM79_F5</strain>
    </source>
</reference>
<evidence type="ECO:0000256" key="1">
    <source>
        <dbReference type="SAM" id="Phobius"/>
    </source>
</evidence>
<protein>
    <submittedName>
        <fullName evidence="2">Uncharacterized protein</fullName>
    </submittedName>
</protein>
<name>A0A964W0L8_9CLOT</name>
<organism evidence="2 3">
    <name type="scientific">Clostridium chromiireducens</name>
    <dbReference type="NCBI Taxonomy" id="225345"/>
    <lineage>
        <taxon>Bacteria</taxon>
        <taxon>Bacillati</taxon>
        <taxon>Bacillota</taxon>
        <taxon>Clostridia</taxon>
        <taxon>Eubacteriales</taxon>
        <taxon>Clostridiaceae</taxon>
        <taxon>Clostridium</taxon>
    </lineage>
</organism>
<feature type="transmembrane region" description="Helical" evidence="1">
    <location>
        <begin position="113"/>
        <end position="133"/>
    </location>
</feature>
<dbReference type="EMBL" id="WSRQ01000001">
    <property type="protein sequence ID" value="MVX62167.1"/>
    <property type="molecule type" value="Genomic_DNA"/>
</dbReference>
<dbReference type="Proteomes" id="UP000656077">
    <property type="component" value="Unassembled WGS sequence"/>
</dbReference>
<dbReference type="RefSeq" id="WP_160357630.1">
    <property type="nucleotide sequence ID" value="NZ_WSRQ01000001.1"/>
</dbReference>
<evidence type="ECO:0000313" key="2">
    <source>
        <dbReference type="EMBL" id="MVX62167.1"/>
    </source>
</evidence>
<feature type="transmembrane region" description="Helical" evidence="1">
    <location>
        <begin position="145"/>
        <end position="162"/>
    </location>
</feature>
<feature type="transmembrane region" description="Helical" evidence="1">
    <location>
        <begin position="90"/>
        <end position="107"/>
    </location>
</feature>
<keyword evidence="1" id="KW-0812">Transmembrane</keyword>
<gene>
    <name evidence="2" type="ORF">GKZ28_00440</name>
</gene>
<keyword evidence="1" id="KW-0472">Membrane</keyword>